<evidence type="ECO:0000256" key="1">
    <source>
        <dbReference type="ARBA" id="ARBA00001273"/>
    </source>
</evidence>
<dbReference type="GO" id="GO:0046872">
    <property type="term" value="F:metal ion binding"/>
    <property type="evidence" value="ECO:0007669"/>
    <property type="project" value="UniProtKB-KW"/>
</dbReference>
<evidence type="ECO:0000256" key="5">
    <source>
        <dbReference type="ARBA" id="ARBA00022490"/>
    </source>
</evidence>
<dbReference type="InterPro" id="IPR044015">
    <property type="entry name" value="FBPase_C_dom"/>
</dbReference>
<dbReference type="Gene3D" id="3.40.190.80">
    <property type="match status" value="1"/>
</dbReference>
<comment type="cofactor">
    <cofactor evidence="2">
        <name>Mg(2+)</name>
        <dbReference type="ChEBI" id="CHEBI:18420"/>
    </cofactor>
</comment>
<evidence type="ECO:0000256" key="6">
    <source>
        <dbReference type="ARBA" id="ARBA00022723"/>
    </source>
</evidence>
<sequence length="158" mass="17947">MHAFTYDPSLGVFCLSHEKVRYPATGNMYSINEGNYIKFPRGVKKYIKYCQEQDEATQRPYTSRYIGSLVADFHRNLLKGGIYIYPSTASHPQGKLRLLYECNPMAFLAEQAGGKASDGKNRILDITPVKLHQRAPFFVGTKSMVEDAERFIAENPDE</sequence>
<evidence type="ECO:0000256" key="9">
    <source>
        <dbReference type="ARBA" id="ARBA00023277"/>
    </source>
</evidence>
<keyword evidence="8" id="KW-0460">Magnesium</keyword>
<gene>
    <name evidence="12" type="primary">fbp_1</name>
    <name evidence="12" type="ORF">NCTC12961_00454</name>
</gene>
<comment type="catalytic activity">
    <reaction evidence="1">
        <text>beta-D-fructose 1,6-bisphosphate + H2O = beta-D-fructose 6-phosphate + phosphate</text>
        <dbReference type="Rhea" id="RHEA:11064"/>
        <dbReference type="ChEBI" id="CHEBI:15377"/>
        <dbReference type="ChEBI" id="CHEBI:32966"/>
        <dbReference type="ChEBI" id="CHEBI:43474"/>
        <dbReference type="ChEBI" id="CHEBI:57634"/>
        <dbReference type="EC" id="3.1.3.11"/>
    </reaction>
</comment>
<dbReference type="GO" id="GO:0042132">
    <property type="term" value="F:fructose 1,6-bisphosphate 1-phosphatase activity"/>
    <property type="evidence" value="ECO:0007669"/>
    <property type="project" value="UniProtKB-EC"/>
</dbReference>
<evidence type="ECO:0000256" key="4">
    <source>
        <dbReference type="ARBA" id="ARBA00013093"/>
    </source>
</evidence>
<keyword evidence="5" id="KW-0963">Cytoplasm</keyword>
<dbReference type="Pfam" id="PF18913">
    <property type="entry name" value="FBPase_C"/>
    <property type="match status" value="1"/>
</dbReference>
<dbReference type="GO" id="GO:0005829">
    <property type="term" value="C:cytosol"/>
    <property type="evidence" value="ECO:0007669"/>
    <property type="project" value="TreeGrafter"/>
</dbReference>
<dbReference type="PRINTS" id="PR00115">
    <property type="entry name" value="F16BPHPHTASE"/>
</dbReference>
<dbReference type="STRING" id="82996.ADP72_09190"/>
<reference evidence="12 13" key="1">
    <citation type="submission" date="2018-06" db="EMBL/GenBank/DDBJ databases">
        <authorList>
            <consortium name="Pathogen Informatics"/>
            <person name="Doyle S."/>
        </authorList>
    </citation>
    <scope>NUCLEOTIDE SEQUENCE [LARGE SCALE GENOMIC DNA]</scope>
    <source>
        <strain evidence="12 13">NCTC12961</strain>
    </source>
</reference>
<dbReference type="InterPro" id="IPR028343">
    <property type="entry name" value="FBPtase"/>
</dbReference>
<dbReference type="InterPro" id="IPR000146">
    <property type="entry name" value="FBPase_class-1"/>
</dbReference>
<evidence type="ECO:0000256" key="7">
    <source>
        <dbReference type="ARBA" id="ARBA00022801"/>
    </source>
</evidence>
<comment type="pathway">
    <text evidence="10">Carbohydrate biosynthesis.</text>
</comment>
<dbReference type="PANTHER" id="PTHR11556">
    <property type="entry name" value="FRUCTOSE-1,6-BISPHOSPHATASE-RELATED"/>
    <property type="match status" value="1"/>
</dbReference>
<evidence type="ECO:0000256" key="10">
    <source>
        <dbReference type="ARBA" id="ARBA00024331"/>
    </source>
</evidence>
<dbReference type="AlphaFoldDB" id="A0A2X4TUW4"/>
<evidence type="ECO:0000256" key="3">
    <source>
        <dbReference type="ARBA" id="ARBA00010941"/>
    </source>
</evidence>
<dbReference type="GO" id="GO:0006002">
    <property type="term" value="P:fructose 6-phosphate metabolic process"/>
    <property type="evidence" value="ECO:0007669"/>
    <property type="project" value="TreeGrafter"/>
</dbReference>
<dbReference type="FunFam" id="3.40.190.80:FF:000001">
    <property type="entry name" value="Fructose-1,6-bisphosphatase class 1"/>
    <property type="match status" value="1"/>
</dbReference>
<evidence type="ECO:0000313" key="12">
    <source>
        <dbReference type="EMBL" id="SQI30119.1"/>
    </source>
</evidence>
<dbReference type="GO" id="GO:0005986">
    <property type="term" value="P:sucrose biosynthetic process"/>
    <property type="evidence" value="ECO:0007669"/>
    <property type="project" value="TreeGrafter"/>
</dbReference>
<name>A0A2X4TUW4_SERPL</name>
<proteinExistence type="inferred from homology"/>
<dbReference type="InterPro" id="IPR020548">
    <property type="entry name" value="Fructose_bisphosphatase_AS"/>
</dbReference>
<keyword evidence="9" id="KW-0119">Carbohydrate metabolism</keyword>
<dbReference type="PANTHER" id="PTHR11556:SF35">
    <property type="entry name" value="SEDOHEPTULOSE-1,7-BISPHOSPHATASE, CHLOROPLASTIC"/>
    <property type="match status" value="1"/>
</dbReference>
<keyword evidence="6" id="KW-0479">Metal-binding</keyword>
<feature type="domain" description="Fructose-1-6-bisphosphatase class 1 C-terminal" evidence="11">
    <location>
        <begin position="23"/>
        <end position="151"/>
    </location>
</feature>
<keyword evidence="7 12" id="KW-0378">Hydrolase</keyword>
<dbReference type="GO" id="GO:0030388">
    <property type="term" value="P:fructose 1,6-bisphosphate metabolic process"/>
    <property type="evidence" value="ECO:0007669"/>
    <property type="project" value="TreeGrafter"/>
</dbReference>
<evidence type="ECO:0000256" key="8">
    <source>
        <dbReference type="ARBA" id="ARBA00022842"/>
    </source>
</evidence>
<dbReference type="Proteomes" id="UP000248897">
    <property type="component" value="Chromosome 1"/>
</dbReference>
<protein>
    <recommendedName>
        <fullName evidence="4">fructose-bisphosphatase</fullName>
        <ecNumber evidence="4">3.1.3.11</ecNumber>
    </recommendedName>
</protein>
<dbReference type="PROSITE" id="PS00124">
    <property type="entry name" value="FBPASE"/>
    <property type="match status" value="1"/>
</dbReference>
<accession>A0A2X4TUW4</accession>
<dbReference type="SUPFAM" id="SSF56655">
    <property type="entry name" value="Carbohydrate phosphatase"/>
    <property type="match status" value="1"/>
</dbReference>
<organism evidence="12 13">
    <name type="scientific">Serratia plymuthica</name>
    <dbReference type="NCBI Taxonomy" id="82996"/>
    <lineage>
        <taxon>Bacteria</taxon>
        <taxon>Pseudomonadati</taxon>
        <taxon>Pseudomonadota</taxon>
        <taxon>Gammaproteobacteria</taxon>
        <taxon>Enterobacterales</taxon>
        <taxon>Yersiniaceae</taxon>
        <taxon>Serratia</taxon>
    </lineage>
</organism>
<comment type="similarity">
    <text evidence="3">Belongs to the FBPase class 1 family.</text>
</comment>
<dbReference type="EMBL" id="LS483469">
    <property type="protein sequence ID" value="SQI30119.1"/>
    <property type="molecule type" value="Genomic_DNA"/>
</dbReference>
<dbReference type="EC" id="3.1.3.11" evidence="4"/>
<evidence type="ECO:0000256" key="2">
    <source>
        <dbReference type="ARBA" id="ARBA00001946"/>
    </source>
</evidence>
<dbReference type="GO" id="GO:0006094">
    <property type="term" value="P:gluconeogenesis"/>
    <property type="evidence" value="ECO:0007669"/>
    <property type="project" value="TreeGrafter"/>
</dbReference>
<evidence type="ECO:0000313" key="13">
    <source>
        <dbReference type="Proteomes" id="UP000248897"/>
    </source>
</evidence>
<dbReference type="GO" id="GO:0006000">
    <property type="term" value="P:fructose metabolic process"/>
    <property type="evidence" value="ECO:0007669"/>
    <property type="project" value="TreeGrafter"/>
</dbReference>
<evidence type="ECO:0000259" key="11">
    <source>
        <dbReference type="Pfam" id="PF18913"/>
    </source>
</evidence>